<protein>
    <submittedName>
        <fullName evidence="8">Tyrosine-type recombinase/integrase</fullName>
    </submittedName>
</protein>
<dbReference type="InterPro" id="IPR010998">
    <property type="entry name" value="Integrase_recombinase_N"/>
</dbReference>
<dbReference type="PANTHER" id="PTHR30629:SF2">
    <property type="entry name" value="PROPHAGE INTEGRASE INTS-RELATED"/>
    <property type="match status" value="1"/>
</dbReference>
<dbReference type="GO" id="GO:0003677">
    <property type="term" value="F:DNA binding"/>
    <property type="evidence" value="ECO:0007669"/>
    <property type="project" value="UniProtKB-UniRule"/>
</dbReference>
<evidence type="ECO:0000313" key="9">
    <source>
        <dbReference type="Proteomes" id="UP000447876"/>
    </source>
</evidence>
<evidence type="ECO:0000256" key="5">
    <source>
        <dbReference type="PROSITE-ProRule" id="PRU01248"/>
    </source>
</evidence>
<dbReference type="Pfam" id="PF14659">
    <property type="entry name" value="Phage_int_SAM_3"/>
    <property type="match status" value="1"/>
</dbReference>
<dbReference type="Gene3D" id="1.10.443.10">
    <property type="entry name" value="Intergrase catalytic core"/>
    <property type="match status" value="1"/>
</dbReference>
<dbReference type="Gene3D" id="1.10.150.130">
    <property type="match status" value="1"/>
</dbReference>
<name>A0A7X2YYE1_9BACL</name>
<feature type="domain" description="Core-binding (CB)" evidence="7">
    <location>
        <begin position="73"/>
        <end position="155"/>
    </location>
</feature>
<keyword evidence="3 5" id="KW-0238">DNA-binding</keyword>
<dbReference type="RefSeq" id="WP_155608942.1">
    <property type="nucleotide sequence ID" value="NZ_WNZW01000001.1"/>
</dbReference>
<evidence type="ECO:0000256" key="4">
    <source>
        <dbReference type="ARBA" id="ARBA00023172"/>
    </source>
</evidence>
<dbReference type="PROSITE" id="PS51898">
    <property type="entry name" value="TYR_RECOMBINASE"/>
    <property type="match status" value="1"/>
</dbReference>
<dbReference type="InterPro" id="IPR013762">
    <property type="entry name" value="Integrase-like_cat_sf"/>
</dbReference>
<evidence type="ECO:0000256" key="3">
    <source>
        <dbReference type="ARBA" id="ARBA00023125"/>
    </source>
</evidence>
<comment type="caution">
    <text evidence="8">The sequence shown here is derived from an EMBL/GenBank/DDBJ whole genome shotgun (WGS) entry which is preliminary data.</text>
</comment>
<evidence type="ECO:0000313" key="8">
    <source>
        <dbReference type="EMBL" id="MUG43451.1"/>
    </source>
</evidence>
<reference evidence="8 9" key="1">
    <citation type="submission" date="2019-11" db="EMBL/GenBank/DDBJ databases">
        <title>Draft genome sequences of five Paenibacillus species of dairy origin.</title>
        <authorList>
            <person name="Olajide A.M."/>
            <person name="Chen S."/>
            <person name="Lapointe G."/>
        </authorList>
    </citation>
    <scope>NUCLEOTIDE SEQUENCE [LARGE SCALE GENOMIC DNA]</scope>
    <source>
        <strain evidence="8 9">12CR55</strain>
    </source>
</reference>
<sequence length="396" mass="45885">MASMQKRGENSWFFVVNVGYRPDGTRDRRTKTLRVEDPAILKSPRKLREHLNDELTKFKMEVESGEYINPEKMTFSSFVEIWTKKFVQKNLEETTAYNYSYQVEKRMIPYFGEVQLDKIKTLHITDYMDKLAETVGESSQVYNFRILRSIFSKAVAWKVLKTNPMDGVDKPKEQPKEMDYYNEKEVAQLLNAIEDEEPSFRVQVLLALTTGMRRGELLGLEWKHIDLEQGIIDIKQTIPMYKDGEPVIKGPKRSSSFRKIVIPSSVVDELKQYQKHMARERSNSKAPWEGGDHYFLFAGETGRPLYPKTLGDRWRAFHQKNPELKYIRFHDLRHTSATLLISQGVHAKIISSRLGHSKIGTTMNVYGHVIESADRAAAETFNDLLAPKQLDIKVQS</sequence>
<dbReference type="EMBL" id="WNZW01000001">
    <property type="protein sequence ID" value="MUG43451.1"/>
    <property type="molecule type" value="Genomic_DNA"/>
</dbReference>
<dbReference type="InterPro" id="IPR011010">
    <property type="entry name" value="DNA_brk_join_enz"/>
</dbReference>
<dbReference type="PANTHER" id="PTHR30629">
    <property type="entry name" value="PROPHAGE INTEGRASE"/>
    <property type="match status" value="1"/>
</dbReference>
<keyword evidence="2" id="KW-0229">DNA integration</keyword>
<proteinExistence type="inferred from homology"/>
<dbReference type="CDD" id="cd01189">
    <property type="entry name" value="INT_ICEBs1_C_like"/>
    <property type="match status" value="1"/>
</dbReference>
<evidence type="ECO:0000256" key="2">
    <source>
        <dbReference type="ARBA" id="ARBA00022908"/>
    </source>
</evidence>
<dbReference type="Pfam" id="PF00589">
    <property type="entry name" value="Phage_integrase"/>
    <property type="match status" value="1"/>
</dbReference>
<evidence type="ECO:0000259" key="6">
    <source>
        <dbReference type="PROSITE" id="PS51898"/>
    </source>
</evidence>
<organism evidence="8 9">
    <name type="scientific">Paenibacillus woosongensis</name>
    <dbReference type="NCBI Taxonomy" id="307580"/>
    <lineage>
        <taxon>Bacteria</taxon>
        <taxon>Bacillati</taxon>
        <taxon>Bacillota</taxon>
        <taxon>Bacilli</taxon>
        <taxon>Bacillales</taxon>
        <taxon>Paenibacillaceae</taxon>
        <taxon>Paenibacillus</taxon>
    </lineage>
</organism>
<dbReference type="InterPro" id="IPR004107">
    <property type="entry name" value="Integrase_SAM-like_N"/>
</dbReference>
<dbReference type="InterPro" id="IPR044068">
    <property type="entry name" value="CB"/>
</dbReference>
<dbReference type="OrthoDB" id="9803188at2"/>
<dbReference type="GO" id="GO:0006310">
    <property type="term" value="P:DNA recombination"/>
    <property type="evidence" value="ECO:0007669"/>
    <property type="project" value="UniProtKB-KW"/>
</dbReference>
<evidence type="ECO:0000256" key="1">
    <source>
        <dbReference type="ARBA" id="ARBA00008857"/>
    </source>
</evidence>
<keyword evidence="4" id="KW-0233">DNA recombination</keyword>
<dbReference type="InterPro" id="IPR050808">
    <property type="entry name" value="Phage_Integrase"/>
</dbReference>
<comment type="similarity">
    <text evidence="1">Belongs to the 'phage' integrase family.</text>
</comment>
<dbReference type="InterPro" id="IPR002104">
    <property type="entry name" value="Integrase_catalytic"/>
</dbReference>
<evidence type="ECO:0000259" key="7">
    <source>
        <dbReference type="PROSITE" id="PS51900"/>
    </source>
</evidence>
<accession>A0A7X2YYE1</accession>
<dbReference type="SUPFAM" id="SSF56349">
    <property type="entry name" value="DNA breaking-rejoining enzymes"/>
    <property type="match status" value="1"/>
</dbReference>
<dbReference type="PROSITE" id="PS51900">
    <property type="entry name" value="CB"/>
    <property type="match status" value="1"/>
</dbReference>
<gene>
    <name evidence="8" type="ORF">GNP95_00265</name>
</gene>
<dbReference type="Proteomes" id="UP000447876">
    <property type="component" value="Unassembled WGS sequence"/>
</dbReference>
<dbReference type="GO" id="GO:0015074">
    <property type="term" value="P:DNA integration"/>
    <property type="evidence" value="ECO:0007669"/>
    <property type="project" value="UniProtKB-KW"/>
</dbReference>
<dbReference type="AlphaFoldDB" id="A0A7X2YYE1"/>
<feature type="domain" description="Tyr recombinase" evidence="6">
    <location>
        <begin position="176"/>
        <end position="379"/>
    </location>
</feature>